<accession>A0A382ZN00</accession>
<dbReference type="GO" id="GO:0008270">
    <property type="term" value="F:zinc ion binding"/>
    <property type="evidence" value="ECO:0007669"/>
    <property type="project" value="InterPro"/>
</dbReference>
<organism evidence="2">
    <name type="scientific">marine metagenome</name>
    <dbReference type="NCBI Taxonomy" id="408172"/>
    <lineage>
        <taxon>unclassified sequences</taxon>
        <taxon>metagenomes</taxon>
        <taxon>ecological metagenomes</taxon>
    </lineage>
</organism>
<gene>
    <name evidence="2" type="ORF">METZ01_LOCUS449514</name>
</gene>
<evidence type="ECO:0000259" key="1">
    <source>
        <dbReference type="Pfam" id="PF01717"/>
    </source>
</evidence>
<dbReference type="Gene3D" id="3.20.20.210">
    <property type="match status" value="1"/>
</dbReference>
<sequence>MPSLVERSGTLFPTAVVGSLPRPDYVREIVVDGWQEEGWEHRLDAGVAFAVSVQEAAGIDVISDGEWRRASYIGI</sequence>
<dbReference type="GO" id="GO:0003871">
    <property type="term" value="F:5-methyltetrahydropteroyltriglutamate-homocysteine S-methyltransferase activity"/>
    <property type="evidence" value="ECO:0007669"/>
    <property type="project" value="InterPro"/>
</dbReference>
<dbReference type="GO" id="GO:0009086">
    <property type="term" value="P:methionine biosynthetic process"/>
    <property type="evidence" value="ECO:0007669"/>
    <property type="project" value="InterPro"/>
</dbReference>
<dbReference type="Pfam" id="PF01717">
    <property type="entry name" value="Meth_synt_2"/>
    <property type="match status" value="1"/>
</dbReference>
<dbReference type="SUPFAM" id="SSF51726">
    <property type="entry name" value="UROD/MetE-like"/>
    <property type="match status" value="1"/>
</dbReference>
<dbReference type="InterPro" id="IPR002629">
    <property type="entry name" value="Met_Synth_C/arc"/>
</dbReference>
<name>A0A382ZN00_9ZZZZ</name>
<dbReference type="EMBL" id="UINC01185110">
    <property type="protein sequence ID" value="SVD96660.1"/>
    <property type="molecule type" value="Genomic_DNA"/>
</dbReference>
<feature type="non-terminal residue" evidence="2">
    <location>
        <position position="75"/>
    </location>
</feature>
<feature type="domain" description="Cobalamin-independent methionine synthase MetE C-terminal/archaeal" evidence="1">
    <location>
        <begin position="12"/>
        <end position="73"/>
    </location>
</feature>
<reference evidence="2" key="1">
    <citation type="submission" date="2018-05" db="EMBL/GenBank/DDBJ databases">
        <authorList>
            <person name="Lanie J.A."/>
            <person name="Ng W.-L."/>
            <person name="Kazmierczak K.M."/>
            <person name="Andrzejewski T.M."/>
            <person name="Davidsen T.M."/>
            <person name="Wayne K.J."/>
            <person name="Tettelin H."/>
            <person name="Glass J.I."/>
            <person name="Rusch D."/>
            <person name="Podicherti R."/>
            <person name="Tsui H.-C.T."/>
            <person name="Winkler M.E."/>
        </authorList>
    </citation>
    <scope>NUCLEOTIDE SEQUENCE</scope>
</reference>
<dbReference type="InterPro" id="IPR038071">
    <property type="entry name" value="UROD/MetE-like_sf"/>
</dbReference>
<evidence type="ECO:0000313" key="2">
    <source>
        <dbReference type="EMBL" id="SVD96660.1"/>
    </source>
</evidence>
<protein>
    <recommendedName>
        <fullName evidence="1">Cobalamin-independent methionine synthase MetE C-terminal/archaeal domain-containing protein</fullName>
    </recommendedName>
</protein>
<proteinExistence type="predicted"/>
<dbReference type="AlphaFoldDB" id="A0A382ZN00"/>